<dbReference type="InterPro" id="IPR036383">
    <property type="entry name" value="TSP1_rpt_sf"/>
</dbReference>
<dbReference type="GO" id="GO:0008237">
    <property type="term" value="F:metallopeptidase activity"/>
    <property type="evidence" value="ECO:0007669"/>
    <property type="project" value="UniProtKB-KW"/>
</dbReference>
<evidence type="ECO:0000256" key="3">
    <source>
        <dbReference type="SAM" id="MobiDB-lite"/>
    </source>
</evidence>
<keyword evidence="7" id="KW-1185">Reference proteome</keyword>
<feature type="signal peptide" evidence="4">
    <location>
        <begin position="1"/>
        <end position="28"/>
    </location>
</feature>
<dbReference type="PANTHER" id="PTHR13723">
    <property type="entry name" value="ADAMTS A DISINTEGRIN AND METALLOPROTEASE WITH THROMBOSPONDIN MOTIFS PROTEASE"/>
    <property type="match status" value="1"/>
</dbReference>
<keyword evidence="4" id="KW-0732">Signal</keyword>
<comment type="subcellular location">
    <subcellularLocation>
        <location evidence="1">Secreted</location>
    </subcellularLocation>
</comment>
<dbReference type="GO" id="GO:0031012">
    <property type="term" value="C:extracellular matrix"/>
    <property type="evidence" value="ECO:0007669"/>
    <property type="project" value="TreeGrafter"/>
</dbReference>
<dbReference type="Pfam" id="PF00090">
    <property type="entry name" value="TSP_1"/>
    <property type="match status" value="1"/>
</dbReference>
<keyword evidence="6" id="KW-0645">Protease</keyword>
<dbReference type="Gene3D" id="2.60.120.830">
    <property type="match status" value="1"/>
</dbReference>
<reference evidence="6" key="2">
    <citation type="journal article" date="2023" name="Science">
        <title>Genomic signatures of disease resistance in endangered staghorn corals.</title>
        <authorList>
            <person name="Vollmer S.V."/>
            <person name="Selwyn J.D."/>
            <person name="Despard B.A."/>
            <person name="Roesel C.L."/>
        </authorList>
    </citation>
    <scope>NUCLEOTIDE SEQUENCE</scope>
    <source>
        <strain evidence="6">K2</strain>
    </source>
</reference>
<evidence type="ECO:0000313" key="7">
    <source>
        <dbReference type="Proteomes" id="UP001249851"/>
    </source>
</evidence>
<gene>
    <name evidence="6" type="ORF">P5673_018224</name>
</gene>
<dbReference type="SMART" id="SM00209">
    <property type="entry name" value="TSP1"/>
    <property type="match status" value="1"/>
</dbReference>
<keyword evidence="2" id="KW-0964">Secreted</keyword>
<comment type="caution">
    <text evidence="6">The sequence shown here is derived from an EMBL/GenBank/DDBJ whole genome shotgun (WGS) entry which is preliminary data.</text>
</comment>
<feature type="chain" id="PRO_5041909979" evidence="4">
    <location>
        <begin position="29"/>
        <end position="417"/>
    </location>
</feature>
<dbReference type="AlphaFoldDB" id="A0AAD9QCY1"/>
<name>A0AAD9QCY1_ACRCE</name>
<dbReference type="InterPro" id="IPR010294">
    <property type="entry name" value="ADAMTS_spacer1"/>
</dbReference>
<protein>
    <submittedName>
        <fullName evidence="6">A disintegrin and metalloproteinase with thrombospondin motifs 6</fullName>
    </submittedName>
</protein>
<dbReference type="InterPro" id="IPR000884">
    <property type="entry name" value="TSP1_rpt"/>
</dbReference>
<dbReference type="Proteomes" id="UP001249851">
    <property type="component" value="Unassembled WGS sequence"/>
</dbReference>
<dbReference type="PROSITE" id="PS50092">
    <property type="entry name" value="TSP1"/>
    <property type="match status" value="1"/>
</dbReference>
<dbReference type="SUPFAM" id="SSF82895">
    <property type="entry name" value="TSP-1 type 1 repeat"/>
    <property type="match status" value="1"/>
</dbReference>
<organism evidence="6 7">
    <name type="scientific">Acropora cervicornis</name>
    <name type="common">Staghorn coral</name>
    <dbReference type="NCBI Taxonomy" id="6130"/>
    <lineage>
        <taxon>Eukaryota</taxon>
        <taxon>Metazoa</taxon>
        <taxon>Cnidaria</taxon>
        <taxon>Anthozoa</taxon>
        <taxon>Hexacorallia</taxon>
        <taxon>Scleractinia</taxon>
        <taxon>Astrocoeniina</taxon>
        <taxon>Acroporidae</taxon>
        <taxon>Acropora</taxon>
    </lineage>
</organism>
<reference evidence="6" key="1">
    <citation type="journal article" date="2023" name="G3 (Bethesda)">
        <title>Whole genome assembly and annotation of the endangered Caribbean coral Acropora cervicornis.</title>
        <authorList>
            <person name="Selwyn J.D."/>
            <person name="Vollmer S.V."/>
        </authorList>
    </citation>
    <scope>NUCLEOTIDE SEQUENCE</scope>
    <source>
        <strain evidence="6">K2</strain>
    </source>
</reference>
<evidence type="ECO:0000256" key="1">
    <source>
        <dbReference type="ARBA" id="ARBA00004613"/>
    </source>
</evidence>
<keyword evidence="6" id="KW-0378">Hydrolase</keyword>
<dbReference type="EMBL" id="JARQWQ010000041">
    <property type="protein sequence ID" value="KAK2559107.1"/>
    <property type="molecule type" value="Genomic_DNA"/>
</dbReference>
<evidence type="ECO:0000256" key="4">
    <source>
        <dbReference type="SAM" id="SignalP"/>
    </source>
</evidence>
<feature type="region of interest" description="Disordered" evidence="3">
    <location>
        <begin position="346"/>
        <end position="372"/>
    </location>
</feature>
<sequence>MFSFFFTGSFMALTLWTILLLFIPQCFSQSFQWRRSPQADRWGAWSVWGPCSRSCGGGTTIRTRQCFVSSRTPSPPRYVLEVYRQNSQRRGNCQGTTTQYGTCNTQECYKRPIVTRKMAIQARAVQCSKFNNVSFNGYFFTWMPFLRAKTIHKDECQLNCLAKGHMFFLRLSPKVKDGTPCFTDLKKVCIDGKCQELPPECKNGGCFVSKPTVAPKQRRSGLFTYKDVPRGRLVLGYNPVITIPAGATKINVTEIRRSKNFLALKSHESTKYYINGNWVIDLPKGYTVAGTTFYYSRPRRSNEKEESLIADGPTTEDLDIMLLYQDDEPWIMYSYFLPKNMLSTQKKHRLQPAEPAPVGSRGLHVQQPTQPTPSGPTYAWKLTGFSQCSHSCAGGILFPYDQLYCGPIVRNRIGANS</sequence>
<dbReference type="InterPro" id="IPR050439">
    <property type="entry name" value="ADAMTS_ADAMTS-like"/>
</dbReference>
<dbReference type="PANTHER" id="PTHR13723:SF281">
    <property type="entry name" value="PAPILIN"/>
    <property type="match status" value="1"/>
</dbReference>
<dbReference type="GO" id="GO:0005576">
    <property type="term" value="C:extracellular region"/>
    <property type="evidence" value="ECO:0007669"/>
    <property type="project" value="UniProtKB-SubCell"/>
</dbReference>
<feature type="domain" description="ADAMTS/ADAMTS-like Spacer 1" evidence="5">
    <location>
        <begin position="235"/>
        <end position="338"/>
    </location>
</feature>
<evidence type="ECO:0000259" key="5">
    <source>
        <dbReference type="Pfam" id="PF05986"/>
    </source>
</evidence>
<evidence type="ECO:0000256" key="2">
    <source>
        <dbReference type="ARBA" id="ARBA00022525"/>
    </source>
</evidence>
<keyword evidence="6" id="KW-0482">Metalloprotease</keyword>
<evidence type="ECO:0000313" key="6">
    <source>
        <dbReference type="EMBL" id="KAK2559107.1"/>
    </source>
</evidence>
<dbReference type="Pfam" id="PF05986">
    <property type="entry name" value="ADAMTS_spacer1"/>
    <property type="match status" value="1"/>
</dbReference>
<proteinExistence type="predicted"/>
<dbReference type="Gene3D" id="2.20.100.10">
    <property type="entry name" value="Thrombospondin type-1 (TSP1) repeat"/>
    <property type="match status" value="1"/>
</dbReference>
<accession>A0AAD9QCY1</accession>